<organism evidence="4">
    <name type="scientific">OCS116 cluster bacterium</name>
    <dbReference type="NCBI Taxonomy" id="2030921"/>
    <lineage>
        <taxon>Bacteria</taxon>
        <taxon>Pseudomonadati</taxon>
        <taxon>Pseudomonadota</taxon>
        <taxon>Alphaproteobacteria</taxon>
        <taxon>OCS116 cluster</taxon>
    </lineage>
</organism>
<dbReference type="Gene3D" id="1.10.287.950">
    <property type="entry name" value="Methyl-accepting chemotaxis protein"/>
    <property type="match status" value="1"/>
</dbReference>
<name>A0A2A4Z808_9PROT</name>
<evidence type="ECO:0000259" key="3">
    <source>
        <dbReference type="PROSITE" id="PS50111"/>
    </source>
</evidence>
<proteinExistence type="predicted"/>
<sequence length="470" mass="51130">MSQPLATPSADPDRLEILTSISERLSHVGVNIAEVSAVIESTNQSQKKLEGRFDELSSAVNQTLEANEKITDAVKTAEETTQILGQKVSDSSQKLDASVTEVAELVEVVNDMTAQLQDLQNSLNSVAGVAEVIQTIAKQTNLLALNATIEAARAGDAGRGFAVVAAEVKSLADQTSTATSQIDSTLNILNQESLKLIDMGDKAMRFIDHVKNSTNELQAEISGLGDAFNAIDRTSKTISDNVEINNDEMANFFEVIGSLKNDVEENTKKLSLATKGMRETGAISDELVGKVASSGIDTFDSRSIALTIEAAKKVGEIFEHQVAQNHISMQKLFNFDYQEIANSDPVQHMASFTSFTDKTLVELQEQILATSPQYILAASTDINGYIPTHNKQVSKPLSDDPIWNAINCRNRRIFNDAVGLSSAKDTNEFLFQTYNRDMGGGKNMILKHISAPILVNGKHWGAFRLSYNID</sequence>
<accession>A0A2A4Z808</accession>
<dbReference type="PROSITE" id="PS50111">
    <property type="entry name" value="CHEMOTAXIS_TRANSDUC_2"/>
    <property type="match status" value="1"/>
</dbReference>
<dbReference type="SMART" id="SM00283">
    <property type="entry name" value="MA"/>
    <property type="match status" value="1"/>
</dbReference>
<reference key="1">
    <citation type="submission" date="2017-08" db="EMBL/GenBank/DDBJ databases">
        <title>A dynamic microbial community with high functional redundancy inhabits the cold, oxic subseafloor aquifer.</title>
        <authorList>
            <person name="Tully B.J."/>
            <person name="Wheat C.G."/>
            <person name="Glazer B.T."/>
            <person name="Huber J.A."/>
        </authorList>
    </citation>
    <scope>NUCLEOTIDE SEQUENCE [LARGE SCALE GENOMIC DNA]</scope>
</reference>
<dbReference type="Pfam" id="PF00015">
    <property type="entry name" value="MCPsignal"/>
    <property type="match status" value="1"/>
</dbReference>
<dbReference type="PANTHER" id="PTHR32089:SF112">
    <property type="entry name" value="LYSOZYME-LIKE PROTEIN-RELATED"/>
    <property type="match status" value="1"/>
</dbReference>
<reference evidence="4" key="2">
    <citation type="journal article" date="2018" name="ISME J.">
        <title>A dynamic microbial community with high functional redundancy inhabits the cold, oxic subseafloor aquifer.</title>
        <authorList>
            <person name="Tully B.J."/>
            <person name="Wheat C.G."/>
            <person name="Glazer B.T."/>
            <person name="Huber J.A."/>
        </authorList>
    </citation>
    <scope>NUCLEOTIDE SEQUENCE</scope>
    <source>
        <strain evidence="4">NORP83</strain>
    </source>
</reference>
<protein>
    <recommendedName>
        <fullName evidence="3">Methyl-accepting transducer domain-containing protein</fullName>
    </recommendedName>
</protein>
<dbReference type="AlphaFoldDB" id="A0A2A4Z808"/>
<gene>
    <name evidence="4" type="ORF">COB13_02970</name>
</gene>
<evidence type="ECO:0000256" key="2">
    <source>
        <dbReference type="PROSITE-ProRule" id="PRU00284"/>
    </source>
</evidence>
<keyword evidence="1 2" id="KW-0807">Transducer</keyword>
<dbReference type="GO" id="GO:0007165">
    <property type="term" value="P:signal transduction"/>
    <property type="evidence" value="ECO:0007669"/>
    <property type="project" value="UniProtKB-KW"/>
</dbReference>
<dbReference type="PANTHER" id="PTHR32089">
    <property type="entry name" value="METHYL-ACCEPTING CHEMOTAXIS PROTEIN MCPB"/>
    <property type="match status" value="1"/>
</dbReference>
<evidence type="ECO:0000256" key="1">
    <source>
        <dbReference type="ARBA" id="ARBA00023224"/>
    </source>
</evidence>
<feature type="domain" description="Methyl-accepting transducer" evidence="3">
    <location>
        <begin position="31"/>
        <end position="271"/>
    </location>
</feature>
<dbReference type="SUPFAM" id="SSF58104">
    <property type="entry name" value="Methyl-accepting chemotaxis protein (MCP) signaling domain"/>
    <property type="match status" value="1"/>
</dbReference>
<dbReference type="EMBL" id="NVUS01000003">
    <property type="protein sequence ID" value="PCJ02920.1"/>
    <property type="molecule type" value="Genomic_DNA"/>
</dbReference>
<comment type="caution">
    <text evidence="4">The sequence shown here is derived from an EMBL/GenBank/DDBJ whole genome shotgun (WGS) entry which is preliminary data.</text>
</comment>
<evidence type="ECO:0000313" key="4">
    <source>
        <dbReference type="EMBL" id="PCJ02920.1"/>
    </source>
</evidence>
<dbReference type="InterPro" id="IPR004089">
    <property type="entry name" value="MCPsignal_dom"/>
</dbReference>
<dbReference type="GO" id="GO:0016020">
    <property type="term" value="C:membrane"/>
    <property type="evidence" value="ECO:0007669"/>
    <property type="project" value="InterPro"/>
</dbReference>